<dbReference type="EMBL" id="MPDP01000001">
    <property type="protein sequence ID" value="KAK1499555.1"/>
    <property type="molecule type" value="Genomic_DNA"/>
</dbReference>
<proteinExistence type="predicted"/>
<evidence type="ECO:0000313" key="3">
    <source>
        <dbReference type="Proteomes" id="UP001239213"/>
    </source>
</evidence>
<comment type="caution">
    <text evidence="2">The sequence shown here is derived from an EMBL/GenBank/DDBJ whole genome shotgun (WGS) entry which is preliminary data.</text>
</comment>
<protein>
    <submittedName>
        <fullName evidence="2">Uncharacterized protein</fullName>
    </submittedName>
</protein>
<reference evidence="2" key="1">
    <citation type="submission" date="2016-11" db="EMBL/GenBank/DDBJ databases">
        <title>The genome sequence of Colletotrichum cuscutae.</title>
        <authorList>
            <person name="Baroncelli R."/>
        </authorList>
    </citation>
    <scope>NUCLEOTIDE SEQUENCE</scope>
    <source>
        <strain evidence="2">IMI 304802</strain>
    </source>
</reference>
<keyword evidence="3" id="KW-1185">Reference proteome</keyword>
<accession>A0AAI9YEK4</accession>
<name>A0AAI9YEK4_9PEZI</name>
<sequence length="181" mass="19194">MTSITSLPQLWLAQHHLKGLGWPLDSNTYWFLVCFYFCQETFTLTRTPSIFKTIKILPDTFYIMADAKQGGDLYDMAKDGTKVPGDAGKQNIVKSVPNPHQQESAAGGLGSTTLHGAADNALNTNEGRASGVGEGISATGHEIPQSVTGKPGGRGGTQSSEDVRAATGAFYTKGGRSKDAE</sequence>
<organism evidence="2 3">
    <name type="scientific">Colletotrichum cuscutae</name>
    <dbReference type="NCBI Taxonomy" id="1209917"/>
    <lineage>
        <taxon>Eukaryota</taxon>
        <taxon>Fungi</taxon>
        <taxon>Dikarya</taxon>
        <taxon>Ascomycota</taxon>
        <taxon>Pezizomycotina</taxon>
        <taxon>Sordariomycetes</taxon>
        <taxon>Hypocreomycetidae</taxon>
        <taxon>Glomerellales</taxon>
        <taxon>Glomerellaceae</taxon>
        <taxon>Colletotrichum</taxon>
        <taxon>Colletotrichum acutatum species complex</taxon>
    </lineage>
</organism>
<feature type="region of interest" description="Disordered" evidence="1">
    <location>
        <begin position="115"/>
        <end position="181"/>
    </location>
</feature>
<evidence type="ECO:0000313" key="2">
    <source>
        <dbReference type="EMBL" id="KAK1499555.1"/>
    </source>
</evidence>
<evidence type="ECO:0000256" key="1">
    <source>
        <dbReference type="SAM" id="MobiDB-lite"/>
    </source>
</evidence>
<dbReference type="Proteomes" id="UP001239213">
    <property type="component" value="Unassembled WGS sequence"/>
</dbReference>
<gene>
    <name evidence="2" type="ORF">CCUS01_00280</name>
</gene>
<dbReference type="AlphaFoldDB" id="A0AAI9YEK4"/>